<dbReference type="PANTHER" id="PTHR30483:SF38">
    <property type="entry name" value="BLR7848 PROTEIN"/>
    <property type="match status" value="1"/>
</dbReference>
<evidence type="ECO:0000256" key="2">
    <source>
        <dbReference type="ARBA" id="ARBA00022729"/>
    </source>
</evidence>
<dbReference type="Gene3D" id="3.40.50.2300">
    <property type="match status" value="2"/>
</dbReference>
<feature type="chain" id="PRO_5016672885" evidence="3">
    <location>
        <begin position="24"/>
        <end position="383"/>
    </location>
</feature>
<sequence>MNKTSILIAAGVMAAALSGLVHADIKVGVILSTTGPAASLGTLEKSGVMLGPDTLGGQKVKYIYLDDASDPSLAVRSLHKLISEEHVDVVIGPTTTPSAVAVIPLLAESGTPGITQGPTNSLVQPVDAQRRWNFKTTTNDEHEGTPLFDHMKAKQTKTLAFIGFTDSYGDQWLKLTERFAKDRGIQVVSQERYARTDSTVTSQVVKMLSKQPDAVLIAGSGGAAATPLLELRTRGYKGDIYVTLGATFGDFLRLSGAAADGIFAPYAAVMGVDQVPDTYAAKKSAAEFVRAYDAKYGGNTSNIFSAGAWDANKLIANAVPEALKKASPGTPQFRAALRDAIEATKDLAGARGVYNMSATDHTGLDISSLMLGQRQKGRWVLAK</sequence>
<dbReference type="EMBL" id="UGSG01000001">
    <property type="protein sequence ID" value="SUA76684.1"/>
    <property type="molecule type" value="Genomic_DNA"/>
</dbReference>
<keyword evidence="2 3" id="KW-0732">Signal</keyword>
<dbReference type="InterPro" id="IPR051010">
    <property type="entry name" value="BCAA_transport"/>
</dbReference>
<organism evidence="5 6">
    <name type="scientific">Pandoraea pnomenusa</name>
    <dbReference type="NCBI Taxonomy" id="93220"/>
    <lineage>
        <taxon>Bacteria</taxon>
        <taxon>Pseudomonadati</taxon>
        <taxon>Pseudomonadota</taxon>
        <taxon>Betaproteobacteria</taxon>
        <taxon>Burkholderiales</taxon>
        <taxon>Burkholderiaceae</taxon>
        <taxon>Pandoraea</taxon>
    </lineage>
</organism>
<evidence type="ECO:0000313" key="6">
    <source>
        <dbReference type="Proteomes" id="UP000254573"/>
    </source>
</evidence>
<dbReference type="SUPFAM" id="SSF53822">
    <property type="entry name" value="Periplasmic binding protein-like I"/>
    <property type="match status" value="1"/>
</dbReference>
<name>A0A378YHR1_9BURK</name>
<dbReference type="Pfam" id="PF13458">
    <property type="entry name" value="Peripla_BP_6"/>
    <property type="match status" value="1"/>
</dbReference>
<evidence type="ECO:0000313" key="5">
    <source>
        <dbReference type="EMBL" id="SUA76684.1"/>
    </source>
</evidence>
<evidence type="ECO:0000256" key="3">
    <source>
        <dbReference type="SAM" id="SignalP"/>
    </source>
</evidence>
<dbReference type="InterPro" id="IPR028082">
    <property type="entry name" value="Peripla_BP_I"/>
</dbReference>
<dbReference type="RefSeq" id="WP_023594865.1">
    <property type="nucleotide sequence ID" value="NC_023018.2"/>
</dbReference>
<evidence type="ECO:0000259" key="4">
    <source>
        <dbReference type="Pfam" id="PF13458"/>
    </source>
</evidence>
<dbReference type="KEGG" id="ppno:DA70_22925"/>
<dbReference type="STRING" id="93220.A6P55_04955"/>
<dbReference type="CDD" id="cd06333">
    <property type="entry name" value="PBP1_ABC_RPA1789-like"/>
    <property type="match status" value="1"/>
</dbReference>
<evidence type="ECO:0000256" key="1">
    <source>
        <dbReference type="ARBA" id="ARBA00010062"/>
    </source>
</evidence>
<dbReference type="AlphaFoldDB" id="A0A378YHR1"/>
<feature type="signal peptide" evidence="3">
    <location>
        <begin position="1"/>
        <end position="23"/>
    </location>
</feature>
<protein>
    <submittedName>
        <fullName evidence="5">Leucine-specific-binding protein</fullName>
    </submittedName>
</protein>
<proteinExistence type="inferred from homology"/>
<reference evidence="5 6" key="1">
    <citation type="submission" date="2018-06" db="EMBL/GenBank/DDBJ databases">
        <authorList>
            <consortium name="Pathogen Informatics"/>
            <person name="Doyle S."/>
        </authorList>
    </citation>
    <scope>NUCLEOTIDE SEQUENCE [LARGE SCALE GENOMIC DNA]</scope>
    <source>
        <strain evidence="5 6">NCTC13160</strain>
    </source>
</reference>
<gene>
    <name evidence="5" type="primary">livK</name>
    <name evidence="5" type="ORF">NCTC13160_01534</name>
</gene>
<dbReference type="InterPro" id="IPR028081">
    <property type="entry name" value="Leu-bd"/>
</dbReference>
<dbReference type="GeneID" id="57199974"/>
<comment type="similarity">
    <text evidence="1">Belongs to the leucine-binding protein family.</text>
</comment>
<dbReference type="KEGG" id="ppnm:LV28_07785"/>
<dbReference type="Proteomes" id="UP000254573">
    <property type="component" value="Unassembled WGS sequence"/>
</dbReference>
<dbReference type="PANTHER" id="PTHR30483">
    <property type="entry name" value="LEUCINE-SPECIFIC-BINDING PROTEIN"/>
    <property type="match status" value="1"/>
</dbReference>
<accession>A0A378YHR1</accession>
<dbReference type="KEGG" id="prb:X636_03725"/>
<feature type="domain" description="Leucine-binding protein" evidence="4">
    <location>
        <begin position="25"/>
        <end position="363"/>
    </location>
</feature>